<dbReference type="EMBL" id="QXGA01008536">
    <property type="protein sequence ID" value="KAE9057947.1"/>
    <property type="molecule type" value="Genomic_DNA"/>
</dbReference>
<organism evidence="2 3">
    <name type="scientific">Phytophthora fragariae</name>
    <dbReference type="NCBI Taxonomy" id="53985"/>
    <lineage>
        <taxon>Eukaryota</taxon>
        <taxon>Sar</taxon>
        <taxon>Stramenopiles</taxon>
        <taxon>Oomycota</taxon>
        <taxon>Peronosporomycetes</taxon>
        <taxon>Peronosporales</taxon>
        <taxon>Peronosporaceae</taxon>
        <taxon>Phytophthora</taxon>
    </lineage>
</organism>
<dbReference type="PANTHER" id="PTHR46506">
    <property type="entry name" value="OS05G0143600 PROTEIN"/>
    <property type="match status" value="1"/>
</dbReference>
<feature type="non-terminal residue" evidence="2">
    <location>
        <position position="1"/>
    </location>
</feature>
<sequence>LSETYGGPHGRKYSDMDFVSPGQVVKSITIRTGERVNGVGINVVDPLGKPHLVYHGSYGGDNNTLTLRKDEYVTSIEAHWGEYHSHTRVRFIEFKTSAGNTISGGTRATKIGKESAIEGYQVGGFFGTDGEELDSVGVIWTSITPVPTPWPTPVPRRWPNLVVHPGGKLNLSGTFGVVSLSSLQER</sequence>
<dbReference type="AlphaFoldDB" id="A0A6A3PK63"/>
<name>A0A6A3PK63_9STRA</name>
<reference evidence="2 3" key="1">
    <citation type="submission" date="2018-08" db="EMBL/GenBank/DDBJ databases">
        <title>Genomic investigation of the strawberry pathogen Phytophthora fragariae indicates pathogenicity is determined by transcriptional variation in three key races.</title>
        <authorList>
            <person name="Adams T.M."/>
            <person name="Armitage A.D."/>
            <person name="Sobczyk M.K."/>
            <person name="Bates H.J."/>
            <person name="Dunwell J.M."/>
            <person name="Nellist C.F."/>
            <person name="Harrison R.J."/>
        </authorList>
    </citation>
    <scope>NUCLEOTIDE SEQUENCE [LARGE SCALE GENOMIC DNA]</scope>
    <source>
        <strain evidence="2 3">NOV-5</strain>
    </source>
</reference>
<dbReference type="Proteomes" id="UP000440732">
    <property type="component" value="Unassembled WGS sequence"/>
</dbReference>
<protein>
    <recommendedName>
        <fullName evidence="1">Jacalin-type lectin domain-containing protein</fullName>
    </recommendedName>
</protein>
<evidence type="ECO:0000313" key="2">
    <source>
        <dbReference type="EMBL" id="KAE9057947.1"/>
    </source>
</evidence>
<dbReference type="Gene3D" id="2.100.10.30">
    <property type="entry name" value="Jacalin-like lectin domain"/>
    <property type="match status" value="1"/>
</dbReference>
<dbReference type="InterPro" id="IPR036404">
    <property type="entry name" value="Jacalin-like_lectin_dom_sf"/>
</dbReference>
<feature type="domain" description="Jacalin-type lectin" evidence="1">
    <location>
        <begin position="1"/>
        <end position="142"/>
    </location>
</feature>
<comment type="caution">
    <text evidence="2">The sequence shown here is derived from an EMBL/GenBank/DDBJ whole genome shotgun (WGS) entry which is preliminary data.</text>
</comment>
<gene>
    <name evidence="2" type="ORF">PF006_g32286</name>
</gene>
<dbReference type="Pfam" id="PF01419">
    <property type="entry name" value="Jacalin"/>
    <property type="match status" value="1"/>
</dbReference>
<evidence type="ECO:0000313" key="3">
    <source>
        <dbReference type="Proteomes" id="UP000440732"/>
    </source>
</evidence>
<dbReference type="SMART" id="SM00915">
    <property type="entry name" value="Jacalin"/>
    <property type="match status" value="1"/>
</dbReference>
<evidence type="ECO:0000259" key="1">
    <source>
        <dbReference type="PROSITE" id="PS51752"/>
    </source>
</evidence>
<proteinExistence type="predicted"/>
<dbReference type="InterPro" id="IPR001229">
    <property type="entry name" value="Jacalin-like_lectin_dom"/>
</dbReference>
<dbReference type="SUPFAM" id="SSF51101">
    <property type="entry name" value="Mannose-binding lectins"/>
    <property type="match status" value="1"/>
</dbReference>
<accession>A0A6A3PK63</accession>
<dbReference type="PROSITE" id="PS51752">
    <property type="entry name" value="JACALIN_LECTIN"/>
    <property type="match status" value="1"/>
</dbReference>